<dbReference type="Pfam" id="PF05106">
    <property type="entry name" value="Phage_holin_3_1"/>
    <property type="match status" value="1"/>
</dbReference>
<dbReference type="InterPro" id="IPR006481">
    <property type="entry name" value="Phage_lambda_GpS_holin"/>
</dbReference>
<organism evidence="2 3">
    <name type="scientific">Erwinia tasmaniensis (strain DSM 17950 / CFBP 7177 / CIP 109463 / NCPPB 4357 / Et1/99)</name>
    <dbReference type="NCBI Taxonomy" id="465817"/>
    <lineage>
        <taxon>Bacteria</taxon>
        <taxon>Pseudomonadati</taxon>
        <taxon>Pseudomonadota</taxon>
        <taxon>Gammaproteobacteria</taxon>
        <taxon>Enterobacterales</taxon>
        <taxon>Erwiniaceae</taxon>
        <taxon>Erwinia</taxon>
    </lineage>
</organism>
<dbReference type="NCBIfam" id="TIGR01594">
    <property type="entry name" value="holin_lambda"/>
    <property type="match status" value="1"/>
</dbReference>
<reference evidence="2 3" key="1">
    <citation type="journal article" date="2008" name="Environ. Microbiol.">
        <title>The genome of Erwinia tasmaniensis strain Et1/99, a non-pathogenic bacterium in the genus Erwinia.</title>
        <authorList>
            <person name="Kube M."/>
            <person name="Migdoll A.M."/>
            <person name="Mueller I."/>
            <person name="Kuhl H."/>
            <person name="Beck A."/>
            <person name="Reinhardt R."/>
            <person name="Geider K."/>
        </authorList>
    </citation>
    <scope>NUCLEOTIDE SEQUENCE [LARGE SCALE GENOMIC DNA]</scope>
    <source>
        <strain evidence="3">DSM 17950 / CFBP 7177 / CIP 109463 / NCPPB 4357 / Et1/99</strain>
    </source>
</reference>
<dbReference type="Proteomes" id="UP000001726">
    <property type="component" value="Chromosome"/>
</dbReference>
<dbReference type="KEGG" id="eta:ETA_34680"/>
<gene>
    <name evidence="2" type="ordered locus">ETA_34680</name>
</gene>
<keyword evidence="3" id="KW-1185">Reference proteome</keyword>
<keyword evidence="1" id="KW-0812">Transmembrane</keyword>
<name>B2VCC4_ERWT9</name>
<dbReference type="AlphaFoldDB" id="B2VCC4"/>
<feature type="transmembrane region" description="Helical" evidence="1">
    <location>
        <begin position="57"/>
        <end position="80"/>
    </location>
</feature>
<dbReference type="eggNOG" id="ENOG5032TQ0">
    <property type="taxonomic scope" value="Bacteria"/>
</dbReference>
<evidence type="ECO:0000313" key="2">
    <source>
        <dbReference type="EMBL" id="CAO98514.1"/>
    </source>
</evidence>
<keyword evidence="1" id="KW-1133">Transmembrane helix</keyword>
<accession>B2VCC4</accession>
<evidence type="ECO:0000313" key="3">
    <source>
        <dbReference type="Proteomes" id="UP000001726"/>
    </source>
</evidence>
<sequence length="115" mass="12787">MIFRLFPGVYMMYWLNINVLEVVKSWWRGDVPIGGVLMAVGMAILRMKYSGESQGKTIIEGLLCGALTLTTVSAMNFFHIPQSMTVAIGGFIGFVGVKKISNYLSLYLSSRINKK</sequence>
<evidence type="ECO:0000256" key="1">
    <source>
        <dbReference type="SAM" id="Phobius"/>
    </source>
</evidence>
<feature type="transmembrane region" description="Helical" evidence="1">
    <location>
        <begin position="86"/>
        <end position="108"/>
    </location>
</feature>
<dbReference type="STRING" id="465817.ETA_34680"/>
<feature type="transmembrane region" description="Helical" evidence="1">
    <location>
        <begin position="26"/>
        <end position="45"/>
    </location>
</feature>
<dbReference type="HOGENOM" id="CLU_118968_2_0_6"/>
<keyword evidence="1" id="KW-0472">Membrane</keyword>
<dbReference type="EMBL" id="CU468135">
    <property type="protein sequence ID" value="CAO98514.1"/>
    <property type="molecule type" value="Genomic_DNA"/>
</dbReference>
<proteinExistence type="predicted"/>
<protein>
    <submittedName>
        <fullName evidence="2">Bacteriophage protein</fullName>
    </submittedName>
</protein>